<keyword evidence="3" id="KW-1185">Reference proteome</keyword>
<evidence type="ECO:0000313" key="3">
    <source>
        <dbReference type="Proteomes" id="UP000242763"/>
    </source>
</evidence>
<dbReference type="InterPro" id="IPR011990">
    <property type="entry name" value="TPR-like_helical_dom_sf"/>
</dbReference>
<dbReference type="Proteomes" id="UP000242763">
    <property type="component" value="Unassembled WGS sequence"/>
</dbReference>
<keyword evidence="1" id="KW-0732">Signal</keyword>
<feature type="signal peptide" evidence="1">
    <location>
        <begin position="1"/>
        <end position="25"/>
    </location>
</feature>
<gene>
    <name evidence="2" type="ORF">SAMN03080618_00527</name>
</gene>
<feature type="chain" id="PRO_5017454432" description="Tetratricopeptide repeat-containing protein" evidence="1">
    <location>
        <begin position="26"/>
        <end position="460"/>
    </location>
</feature>
<dbReference type="RefSeq" id="WP_091518237.1">
    <property type="nucleotide sequence ID" value="NZ_FORF01000002.1"/>
</dbReference>
<name>A0A1I3IDJ6_9HYPH</name>
<evidence type="ECO:0000313" key="2">
    <source>
        <dbReference type="EMBL" id="SFI45907.1"/>
    </source>
</evidence>
<dbReference type="AlphaFoldDB" id="A0A1I3IDJ6"/>
<dbReference type="EMBL" id="FORF01000002">
    <property type="protein sequence ID" value="SFI45907.1"/>
    <property type="molecule type" value="Genomic_DNA"/>
</dbReference>
<dbReference type="OrthoDB" id="9820940at2"/>
<evidence type="ECO:0000256" key="1">
    <source>
        <dbReference type="SAM" id="SignalP"/>
    </source>
</evidence>
<proteinExistence type="predicted"/>
<dbReference type="STRING" id="1121003.SAMN03080618_00527"/>
<dbReference type="Gene3D" id="1.25.40.10">
    <property type="entry name" value="Tetratricopeptide repeat domain"/>
    <property type="match status" value="2"/>
</dbReference>
<reference evidence="3" key="1">
    <citation type="submission" date="2016-10" db="EMBL/GenBank/DDBJ databases">
        <authorList>
            <person name="Varghese N."/>
            <person name="Submissions S."/>
        </authorList>
    </citation>
    <scope>NUCLEOTIDE SEQUENCE [LARGE SCALE GENOMIC DNA]</scope>
    <source>
        <strain evidence="3">DSM 21857</strain>
    </source>
</reference>
<evidence type="ECO:0008006" key="4">
    <source>
        <dbReference type="Google" id="ProtNLM"/>
    </source>
</evidence>
<sequence>MRSKIALRAAALFTALLTSSLPGQAEDTGADCAVATASCLLEDAGQVAETLSRAGDRDEAAFAIATALSRMGRFDDALVKAKEISDTRVAADVLGEIAMGMAKAGAYARAHEIALDIPDAREDWIRVRTVEAVAAATAAGGNIDAAFDQVMAIDNPFRRSQAQAEIALAVAQTGNFRLAIGAASRIATDYWFSPDQHQLKIASGLVSRAGEFDQFWFYEALAHIARLQALEGDAASALQTAAAIPDIAGRSRAMARIGALQAAAGNIEAAFNTASRIEMAYGDLDVLIAIVDSRAHAGNFEAALDLAQQIAAAYADTGGLAAVALRRAEHGLFDDALETIALIPNPGNRTRALTGLAVAMVDAGRADEALRVTAMIYDNEDRGLAVRDVAIRIAVLGDVGRALSVADEHARPRDRGDLAVAIAVERAKAGDVHGAAATARAIEDDLFRAIALATIAPFAG</sequence>
<accession>A0A1I3IDJ6</accession>
<organism evidence="2 3">
    <name type="scientific">Aquamicrobium aerolatum DSM 21857</name>
    <dbReference type="NCBI Taxonomy" id="1121003"/>
    <lineage>
        <taxon>Bacteria</taxon>
        <taxon>Pseudomonadati</taxon>
        <taxon>Pseudomonadota</taxon>
        <taxon>Alphaproteobacteria</taxon>
        <taxon>Hyphomicrobiales</taxon>
        <taxon>Phyllobacteriaceae</taxon>
        <taxon>Aerobium</taxon>
    </lineage>
</organism>
<protein>
    <recommendedName>
        <fullName evidence="4">Tetratricopeptide repeat-containing protein</fullName>
    </recommendedName>
</protein>